<dbReference type="InterPro" id="IPR008767">
    <property type="entry name" value="Phage_SPP1_head-tail_adaptor"/>
</dbReference>
<evidence type="ECO:0000313" key="1">
    <source>
        <dbReference type="EMBL" id="PZQ56266.1"/>
    </source>
</evidence>
<proteinExistence type="predicted"/>
<dbReference type="Proteomes" id="UP000249082">
    <property type="component" value="Unassembled WGS sequence"/>
</dbReference>
<sequence>MAVTKVTKRTTRILIERAAVAQDDYGEEIPTWSQIARPWAAMFYGTGQERRQAAAEAGLQSITLNVLASALTRSVTLKDRIVVGAETWDIVGISPIGRREIDFTAVRSQ</sequence>
<reference evidence="1 2" key="1">
    <citation type="submission" date="2017-08" db="EMBL/GenBank/DDBJ databases">
        <title>Infants hospitalized years apart are colonized by the same room-sourced microbial strains.</title>
        <authorList>
            <person name="Brooks B."/>
            <person name="Olm M.R."/>
            <person name="Firek B.A."/>
            <person name="Baker R."/>
            <person name="Thomas B.C."/>
            <person name="Morowitz M.J."/>
            <person name="Banfield J.F."/>
        </authorList>
    </citation>
    <scope>NUCLEOTIDE SEQUENCE [LARGE SCALE GENOMIC DNA]</scope>
    <source>
        <strain evidence="1">S2_005_002_R2_33</strain>
    </source>
</reference>
<dbReference type="EMBL" id="QFPX01000004">
    <property type="protein sequence ID" value="PZQ56266.1"/>
    <property type="molecule type" value="Genomic_DNA"/>
</dbReference>
<dbReference type="Gene3D" id="2.40.10.270">
    <property type="entry name" value="Bacteriophage SPP1 head-tail adaptor protein"/>
    <property type="match status" value="1"/>
</dbReference>
<dbReference type="AlphaFoldDB" id="A0A2W5NS58"/>
<organism evidence="1 2">
    <name type="scientific">Novosphingobium pentaromativorans</name>
    <dbReference type="NCBI Taxonomy" id="205844"/>
    <lineage>
        <taxon>Bacteria</taxon>
        <taxon>Pseudomonadati</taxon>
        <taxon>Pseudomonadota</taxon>
        <taxon>Alphaproteobacteria</taxon>
        <taxon>Sphingomonadales</taxon>
        <taxon>Sphingomonadaceae</taxon>
        <taxon>Novosphingobium</taxon>
    </lineage>
</organism>
<comment type="caution">
    <text evidence="1">The sequence shown here is derived from an EMBL/GenBank/DDBJ whole genome shotgun (WGS) entry which is preliminary data.</text>
</comment>
<accession>A0A2W5NS58</accession>
<protein>
    <recommendedName>
        <fullName evidence="3">Head-tail adaptor protein</fullName>
    </recommendedName>
</protein>
<name>A0A2W5NS58_9SPHN</name>
<evidence type="ECO:0008006" key="3">
    <source>
        <dbReference type="Google" id="ProtNLM"/>
    </source>
</evidence>
<dbReference type="InterPro" id="IPR038666">
    <property type="entry name" value="SSP1_head-tail_sf"/>
</dbReference>
<evidence type="ECO:0000313" key="2">
    <source>
        <dbReference type="Proteomes" id="UP000249082"/>
    </source>
</evidence>
<gene>
    <name evidence="1" type="ORF">DI555_06535</name>
</gene>
<dbReference type="Pfam" id="PF05521">
    <property type="entry name" value="Phage_HCP"/>
    <property type="match status" value="1"/>
</dbReference>